<gene>
    <name evidence="3" type="ORF">METZ01_LOCUS159899</name>
</gene>
<reference evidence="3" key="1">
    <citation type="submission" date="2018-05" db="EMBL/GenBank/DDBJ databases">
        <authorList>
            <person name="Lanie J.A."/>
            <person name="Ng W.-L."/>
            <person name="Kazmierczak K.M."/>
            <person name="Andrzejewski T.M."/>
            <person name="Davidsen T.M."/>
            <person name="Wayne K.J."/>
            <person name="Tettelin H."/>
            <person name="Glass J.I."/>
            <person name="Rusch D."/>
            <person name="Podicherti R."/>
            <person name="Tsui H.-C.T."/>
            <person name="Winkler M.E."/>
        </authorList>
    </citation>
    <scope>NUCLEOTIDE SEQUENCE</scope>
</reference>
<accession>A0A382AZT7</accession>
<feature type="domain" description="Peptidase M24" evidence="1">
    <location>
        <begin position="185"/>
        <end position="402"/>
    </location>
</feature>
<feature type="domain" description="Creatinase N-terminal" evidence="2">
    <location>
        <begin position="25"/>
        <end position="177"/>
    </location>
</feature>
<organism evidence="3">
    <name type="scientific">marine metagenome</name>
    <dbReference type="NCBI Taxonomy" id="408172"/>
    <lineage>
        <taxon>unclassified sequences</taxon>
        <taxon>metagenomes</taxon>
        <taxon>ecological metagenomes</taxon>
    </lineage>
</organism>
<dbReference type="PANTHER" id="PTHR46112:SF2">
    <property type="entry name" value="XAA-PRO AMINOPEPTIDASE P-RELATED"/>
    <property type="match status" value="1"/>
</dbReference>
<dbReference type="Gene3D" id="3.90.230.10">
    <property type="entry name" value="Creatinase/methionine aminopeptidase superfamily"/>
    <property type="match status" value="1"/>
</dbReference>
<dbReference type="SUPFAM" id="SSF53092">
    <property type="entry name" value="Creatinase/prolidase N-terminal domain"/>
    <property type="match status" value="1"/>
</dbReference>
<proteinExistence type="predicted"/>
<dbReference type="InterPro" id="IPR000587">
    <property type="entry name" value="Creatinase_N"/>
</dbReference>
<dbReference type="InterPro" id="IPR029149">
    <property type="entry name" value="Creatin/AminoP/Spt16_N"/>
</dbReference>
<evidence type="ECO:0000259" key="2">
    <source>
        <dbReference type="Pfam" id="PF01321"/>
    </source>
</evidence>
<dbReference type="InterPro" id="IPR000994">
    <property type="entry name" value="Pept_M24"/>
</dbReference>
<dbReference type="PANTHER" id="PTHR46112">
    <property type="entry name" value="AMINOPEPTIDASE"/>
    <property type="match status" value="1"/>
</dbReference>
<dbReference type="Pfam" id="PF00557">
    <property type="entry name" value="Peptidase_M24"/>
    <property type="match status" value="1"/>
</dbReference>
<dbReference type="InterPro" id="IPR050659">
    <property type="entry name" value="Peptidase_M24B"/>
</dbReference>
<dbReference type="Pfam" id="PF01321">
    <property type="entry name" value="Creatinase_N"/>
    <property type="match status" value="1"/>
</dbReference>
<name>A0A382AZT7_9ZZZZ</name>
<evidence type="ECO:0008006" key="4">
    <source>
        <dbReference type="Google" id="ProtNLM"/>
    </source>
</evidence>
<dbReference type="Gene3D" id="3.40.350.10">
    <property type="entry name" value="Creatinase/prolidase N-terminal domain"/>
    <property type="match status" value="1"/>
</dbReference>
<dbReference type="EMBL" id="UINC01027573">
    <property type="protein sequence ID" value="SVB07045.1"/>
    <property type="molecule type" value="Genomic_DNA"/>
</dbReference>
<dbReference type="SUPFAM" id="SSF55920">
    <property type="entry name" value="Creatinase/aminopeptidase"/>
    <property type="match status" value="1"/>
</dbReference>
<evidence type="ECO:0000313" key="3">
    <source>
        <dbReference type="EMBL" id="SVB07045.1"/>
    </source>
</evidence>
<evidence type="ECO:0000259" key="1">
    <source>
        <dbReference type="Pfam" id="PF00557"/>
    </source>
</evidence>
<protein>
    <recommendedName>
        <fullName evidence="4">Peptidase M24 domain-containing protein</fullName>
    </recommendedName>
</protein>
<dbReference type="AlphaFoldDB" id="A0A382AZT7"/>
<dbReference type="InterPro" id="IPR036005">
    <property type="entry name" value="Creatinase/aminopeptidase-like"/>
</dbReference>
<sequence>MNFFISEQDNLALFPDSSKEEHLRRISRLREEMERCDIDGMFLTQETNVRYATGMMDVAWPIQSYFYTAFIPRSSENPVAIFVPNGGQIQTQATWVKTIVRWNFPVGFYMGKVGDSLIESFSFWIKKLGLNSSKIATEMSAHFRTGVSVELFDKMRASLPNVEWTDCGPIMWPVRSIKSDEEIKRLKESTKITCAGIKAGFESIKEGSSEREIANTIASTMHSEGGSDIKFLSLYAGPERALWGDGAPRREMKIKKGSLIQFDGGCTYDGYYTDIKRFACLGEPTKEQYRFYEIATSSQQAAIDAVVPGATYGDVYEASQEAIREAGYPEFVTGSQSMNWTSIGHNIGLDIHELPGISKDNKETLKPNQVICIEPFFYHDGGFPIWTVSNKYGLEDQILITETGHEILSPDEFISRDIWIA</sequence>